<reference evidence="2 3" key="1">
    <citation type="journal article" date="2024" name="IMA Fungus">
        <title>Apiospora arundinis, a panoply of carbohydrate-active enzymes and secondary metabolites.</title>
        <authorList>
            <person name="Sorensen T."/>
            <person name="Petersen C."/>
            <person name="Muurmann A.T."/>
            <person name="Christiansen J.V."/>
            <person name="Brundto M.L."/>
            <person name="Overgaard C.K."/>
            <person name="Boysen A.T."/>
            <person name="Wollenberg R.D."/>
            <person name="Larsen T.O."/>
            <person name="Sorensen J.L."/>
            <person name="Nielsen K.L."/>
            <person name="Sondergaard T.E."/>
        </authorList>
    </citation>
    <scope>NUCLEOTIDE SEQUENCE [LARGE SCALE GENOMIC DNA]</scope>
    <source>
        <strain evidence="2 3">AAU 773</strain>
    </source>
</reference>
<evidence type="ECO:0000313" key="2">
    <source>
        <dbReference type="EMBL" id="KAK8872511.1"/>
    </source>
</evidence>
<keyword evidence="3" id="KW-1185">Reference proteome</keyword>
<proteinExistence type="predicted"/>
<name>A0ABR2J494_9PEZI</name>
<protein>
    <submittedName>
        <fullName evidence="2">Uncharacterized protein</fullName>
    </submittedName>
</protein>
<evidence type="ECO:0000256" key="1">
    <source>
        <dbReference type="SAM" id="MobiDB-lite"/>
    </source>
</evidence>
<comment type="caution">
    <text evidence="2">The sequence shown here is derived from an EMBL/GenBank/DDBJ whole genome shotgun (WGS) entry which is preliminary data.</text>
</comment>
<sequence length="461" mass="52723">MSRTLKEFVFGCQRPSHPSSGKKKSDESKSEGHKSKNKHHDHKSQTQSKTERTGRDKKKTHKKKSSKNEVLNAPAPELEVRQVSDQFAVVLYNGNGEMQGHVERGSDTSMVEIDGTQGISETTGSDDSSTAADSLRWSWLIDLYYWAFAGGLSPMVEAHKSLTEQYAPSWATWHPKTGDGNYSLKLATDEEKLSCHFLHIEASHLKDVTIQKWLLDAAILFSRQSEREGQLEIFMRSSDQHTARFQQYDIWIRYCQLSSTIKLGGYVVIVISYYEPSQPRVVGAIEIERYYEGMLRDPVISPPDFLDFFKADKLNELEFYQTSFKNILLRKNGCEHIWCLRDIAVQAGLEGSQLERDLMMCFKGVVETDPVPSVTFMDFRAKKGWWEDHGFECRVYEDKFCYAKWSLRSDGEYCNQLLLPGTQSGVDKPASDDKSAMEYLEGSNHVTAMSKQKLDVWKHQD</sequence>
<gene>
    <name evidence="2" type="ORF">PGQ11_003025</name>
</gene>
<feature type="compositionally biased region" description="Basic residues" evidence="1">
    <location>
        <begin position="55"/>
        <end position="65"/>
    </location>
</feature>
<accession>A0ABR2J494</accession>
<evidence type="ECO:0000313" key="3">
    <source>
        <dbReference type="Proteomes" id="UP001390339"/>
    </source>
</evidence>
<dbReference type="Proteomes" id="UP001390339">
    <property type="component" value="Unassembled WGS sequence"/>
</dbReference>
<organism evidence="2 3">
    <name type="scientific">Apiospora arundinis</name>
    <dbReference type="NCBI Taxonomy" id="335852"/>
    <lineage>
        <taxon>Eukaryota</taxon>
        <taxon>Fungi</taxon>
        <taxon>Dikarya</taxon>
        <taxon>Ascomycota</taxon>
        <taxon>Pezizomycotina</taxon>
        <taxon>Sordariomycetes</taxon>
        <taxon>Xylariomycetidae</taxon>
        <taxon>Amphisphaeriales</taxon>
        <taxon>Apiosporaceae</taxon>
        <taxon>Apiospora</taxon>
    </lineage>
</organism>
<dbReference type="EMBL" id="JAPCWZ010000003">
    <property type="protein sequence ID" value="KAK8872511.1"/>
    <property type="molecule type" value="Genomic_DNA"/>
</dbReference>
<feature type="compositionally biased region" description="Basic and acidic residues" evidence="1">
    <location>
        <begin position="23"/>
        <end position="34"/>
    </location>
</feature>
<feature type="region of interest" description="Disordered" evidence="1">
    <location>
        <begin position="1"/>
        <end position="77"/>
    </location>
</feature>